<proteinExistence type="inferred from homology"/>
<evidence type="ECO:0000259" key="8">
    <source>
        <dbReference type="SMART" id="SM00645"/>
    </source>
</evidence>
<dbReference type="SMART" id="SM00645">
    <property type="entry name" value="Pept_C1"/>
    <property type="match status" value="1"/>
</dbReference>
<evidence type="ECO:0000259" key="9">
    <source>
        <dbReference type="SMART" id="SM00848"/>
    </source>
</evidence>
<dbReference type="PROSITE" id="PS00139">
    <property type="entry name" value="THIOL_PROTEASE_CYS"/>
    <property type="match status" value="1"/>
</dbReference>
<evidence type="ECO:0000256" key="3">
    <source>
        <dbReference type="ARBA" id="ARBA00022801"/>
    </source>
</evidence>
<evidence type="ECO:0000313" key="11">
    <source>
        <dbReference type="Proteomes" id="UP000261520"/>
    </source>
</evidence>
<dbReference type="InterPro" id="IPR013128">
    <property type="entry name" value="Peptidase_C1A"/>
</dbReference>
<accession>A0A3B3ZAW8</accession>
<evidence type="ECO:0000256" key="1">
    <source>
        <dbReference type="ARBA" id="ARBA00008455"/>
    </source>
</evidence>
<protein>
    <recommendedName>
        <fullName evidence="12">Cathepsin S, ortholog 1</fullName>
    </recommendedName>
</protein>
<evidence type="ECO:0008006" key="12">
    <source>
        <dbReference type="Google" id="ProtNLM"/>
    </source>
</evidence>
<sequence length="220" mass="24573">MVGGWLLLALLCATVWAEFDFSLDIHWDRWKKTHQKKYQNEVRIDNRTNYLNDFKASMGLHTYTLGINHLSDLVTYSHYFSLPKNFKMTPTPLQETNEDVPDTVDWRESGLVTSVKNQGSCGSCWAFSTAGALEGLLAKTTGHLVNLSPQNLVGCSGEYGNDGCNGGWPHQALQYVIDNPGIDSAASYPYEGMVRTHCAKEQHIDVRDFLLTIPSVQIAT</sequence>
<dbReference type="SUPFAM" id="SSF54001">
    <property type="entry name" value="Cysteine proteinases"/>
    <property type="match status" value="1"/>
</dbReference>
<dbReference type="PANTHER" id="PTHR12411">
    <property type="entry name" value="CYSTEINE PROTEASE FAMILY C1-RELATED"/>
    <property type="match status" value="1"/>
</dbReference>
<keyword evidence="6" id="KW-1015">Disulfide bond</keyword>
<reference evidence="10" key="1">
    <citation type="submission" date="2025-08" db="UniProtKB">
        <authorList>
            <consortium name="Ensembl"/>
        </authorList>
    </citation>
    <scope>IDENTIFICATION</scope>
</reference>
<feature type="domain" description="Peptidase C1A papain C-terminal" evidence="8">
    <location>
        <begin position="100"/>
        <end position="220"/>
    </location>
</feature>
<evidence type="ECO:0000256" key="7">
    <source>
        <dbReference type="SAM" id="SignalP"/>
    </source>
</evidence>
<feature type="signal peptide" evidence="7">
    <location>
        <begin position="1"/>
        <end position="17"/>
    </location>
</feature>
<feature type="domain" description="Cathepsin propeptide inhibitor" evidence="9">
    <location>
        <begin position="27"/>
        <end position="73"/>
    </location>
</feature>
<dbReference type="Proteomes" id="UP000261520">
    <property type="component" value="Unplaced"/>
</dbReference>
<dbReference type="InterPro" id="IPR000668">
    <property type="entry name" value="Peptidase_C1A_C"/>
</dbReference>
<keyword evidence="5" id="KW-0865">Zymogen</keyword>
<dbReference type="InterPro" id="IPR039417">
    <property type="entry name" value="Peptidase_C1A_papain-like"/>
</dbReference>
<organism evidence="10 11">
    <name type="scientific">Periophthalmus magnuspinnatus</name>
    <dbReference type="NCBI Taxonomy" id="409849"/>
    <lineage>
        <taxon>Eukaryota</taxon>
        <taxon>Metazoa</taxon>
        <taxon>Chordata</taxon>
        <taxon>Craniata</taxon>
        <taxon>Vertebrata</taxon>
        <taxon>Euteleostomi</taxon>
        <taxon>Actinopterygii</taxon>
        <taxon>Neopterygii</taxon>
        <taxon>Teleostei</taxon>
        <taxon>Neoteleostei</taxon>
        <taxon>Acanthomorphata</taxon>
        <taxon>Gobiaria</taxon>
        <taxon>Gobiiformes</taxon>
        <taxon>Gobioidei</taxon>
        <taxon>Gobiidae</taxon>
        <taxon>Oxudercinae</taxon>
        <taxon>Periophthalmus</taxon>
    </lineage>
</organism>
<reference evidence="10" key="2">
    <citation type="submission" date="2025-09" db="UniProtKB">
        <authorList>
            <consortium name="Ensembl"/>
        </authorList>
    </citation>
    <scope>IDENTIFICATION</scope>
</reference>
<keyword evidence="11" id="KW-1185">Reference proteome</keyword>
<dbReference type="InterPro" id="IPR038765">
    <property type="entry name" value="Papain-like_cys_pep_sf"/>
</dbReference>
<dbReference type="SMART" id="SM00848">
    <property type="entry name" value="Inhibitor_I29"/>
    <property type="match status" value="1"/>
</dbReference>
<keyword evidence="3" id="KW-0378">Hydrolase</keyword>
<feature type="chain" id="PRO_5018601578" description="Cathepsin S, ortholog 1" evidence="7">
    <location>
        <begin position="18"/>
        <end position="220"/>
    </location>
</feature>
<comment type="similarity">
    <text evidence="1">Belongs to the peptidase C1 family.</text>
</comment>
<evidence type="ECO:0000256" key="6">
    <source>
        <dbReference type="ARBA" id="ARBA00023157"/>
    </source>
</evidence>
<dbReference type="AlphaFoldDB" id="A0A3B3ZAW8"/>
<evidence type="ECO:0000256" key="2">
    <source>
        <dbReference type="ARBA" id="ARBA00022670"/>
    </source>
</evidence>
<dbReference type="CDD" id="cd02248">
    <property type="entry name" value="Peptidase_C1A"/>
    <property type="match status" value="1"/>
</dbReference>
<dbReference type="InterPro" id="IPR013201">
    <property type="entry name" value="Prot_inhib_I29"/>
</dbReference>
<dbReference type="Gene3D" id="3.90.70.10">
    <property type="entry name" value="Cysteine proteinases"/>
    <property type="match status" value="1"/>
</dbReference>
<evidence type="ECO:0000313" key="10">
    <source>
        <dbReference type="Ensembl" id="ENSPMGP00000001723.1"/>
    </source>
</evidence>
<dbReference type="Ensembl" id="ENSPMGT00000001835.1">
    <property type="protein sequence ID" value="ENSPMGP00000001723.1"/>
    <property type="gene ID" value="ENSPMGG00000001549.1"/>
</dbReference>
<name>A0A3B3ZAW8_9GOBI</name>
<keyword evidence="2" id="KW-0645">Protease</keyword>
<dbReference type="GO" id="GO:0008234">
    <property type="term" value="F:cysteine-type peptidase activity"/>
    <property type="evidence" value="ECO:0007669"/>
    <property type="project" value="UniProtKB-KW"/>
</dbReference>
<keyword evidence="7" id="KW-0732">Signal</keyword>
<dbReference type="InterPro" id="IPR000169">
    <property type="entry name" value="Pept_cys_AS"/>
</dbReference>
<dbReference type="GO" id="GO:0006508">
    <property type="term" value="P:proteolysis"/>
    <property type="evidence" value="ECO:0007669"/>
    <property type="project" value="UniProtKB-KW"/>
</dbReference>
<dbReference type="Pfam" id="PF00112">
    <property type="entry name" value="Peptidase_C1"/>
    <property type="match status" value="1"/>
</dbReference>
<evidence type="ECO:0000256" key="4">
    <source>
        <dbReference type="ARBA" id="ARBA00022807"/>
    </source>
</evidence>
<evidence type="ECO:0000256" key="5">
    <source>
        <dbReference type="ARBA" id="ARBA00023145"/>
    </source>
</evidence>
<keyword evidence="4" id="KW-0788">Thiol protease</keyword>